<evidence type="ECO:0000256" key="2">
    <source>
        <dbReference type="SAM" id="MobiDB-lite"/>
    </source>
</evidence>
<accession>A0A4P6DT24</accession>
<protein>
    <submittedName>
        <fullName evidence="6">IS21 family transposase</fullName>
    </submittedName>
</protein>
<name>A0A4P6DT24_9BIFI</name>
<dbReference type="SUPFAM" id="SSF53098">
    <property type="entry name" value="Ribonuclease H-like"/>
    <property type="match status" value="1"/>
</dbReference>
<dbReference type="GO" id="GO:0015074">
    <property type="term" value="P:DNA integration"/>
    <property type="evidence" value="ECO:0007669"/>
    <property type="project" value="InterPro"/>
</dbReference>
<dbReference type="PROSITE" id="PS50994">
    <property type="entry name" value="INTEGRASE"/>
    <property type="match status" value="1"/>
</dbReference>
<evidence type="ECO:0000313" key="6">
    <source>
        <dbReference type="EMBL" id="QAY32337.1"/>
    </source>
</evidence>
<feature type="domain" description="Integrase catalytic" evidence="4">
    <location>
        <begin position="134"/>
        <end position="324"/>
    </location>
</feature>
<dbReference type="Gene3D" id="3.30.420.10">
    <property type="entry name" value="Ribonuclease H-like superfamily/Ribonuclease H"/>
    <property type="match status" value="1"/>
</dbReference>
<evidence type="ECO:0000259" key="4">
    <source>
        <dbReference type="PROSITE" id="PS50994"/>
    </source>
</evidence>
<feature type="region of interest" description="Disordered" evidence="2">
    <location>
        <begin position="493"/>
        <end position="513"/>
    </location>
</feature>
<sequence length="529" mass="58486">MVRKIQAKLVLRLHAQGLSGRAIARSQGMSRRSVSDVLDAARAVGVGWDDVAGKTDGEVYALLFPGRGERESVYEQPDWARVHRELARVGVTLRILHGEYADGCRRTGKPHMGYDRFCKLYAAYVQKLGVTSRVEHKAGRTIEVDWAGKTLRIVDPVTGDSSTAYLFVAVLPFSRYAFVEPTLDMAQNSWLRAHVAMYEWFGGSTPRLVCDNLKTGVIAHPREGEVVLNDAYRGLAEHYSAAVLPGRVRKPKDKPSAENTVWHATMALAGAMRDHQFGSLDELRTAIRAWLVEYNSRPFQKRDGSRLSVFEGEEKPLLIALPPVAYEVMDRVYGRRVQANSHVAYARNWYSVPYAYVGSTVDLRIGANTLEVRHKNTRLCTHRLLPASASNKYSTNGADLPGKTMWKPWDRKRCEQWANRIGPDCATVIGKLFAMERLDEQAVDPALAVLRLSKRYSAQRLENACSLALQSVASPRYAHIGPILESGQDIAGEIPDGAGDHGAGDHGVDGGDDGAGWVRGGDCYANMGR</sequence>
<dbReference type="PANTHER" id="PTHR35004:SF8">
    <property type="entry name" value="TRANSPOSASE RV3428C-RELATED"/>
    <property type="match status" value="1"/>
</dbReference>
<evidence type="ECO:0000259" key="3">
    <source>
        <dbReference type="PROSITE" id="PS50532"/>
    </source>
</evidence>
<dbReference type="RefSeq" id="WP_129236748.1">
    <property type="nucleotide sequence ID" value="NZ_CP035464.1"/>
</dbReference>
<dbReference type="KEGG" id="bgx:ESN35_01935"/>
<reference evidence="6 7" key="1">
    <citation type="submission" date="2019-01" db="EMBL/GenBank/DDBJ databases">
        <title>Complete genome sequence of Bifidobacterium gallinarum CACC 514.</title>
        <authorList>
            <person name="Jung M."/>
        </authorList>
    </citation>
    <scope>NUCLEOTIDE SEQUENCE [LARGE SCALE GENOMIC DNA]</scope>
    <source>
        <strain evidence="6 7">CACC 514</strain>
    </source>
</reference>
<feature type="domain" description="HTH IS408-type" evidence="3">
    <location>
        <begin position="7"/>
        <end position="86"/>
    </location>
</feature>
<dbReference type="PANTHER" id="PTHR35004">
    <property type="entry name" value="TRANSPOSASE RV3428C-RELATED"/>
    <property type="match status" value="1"/>
</dbReference>
<evidence type="ECO:0000256" key="1">
    <source>
        <dbReference type="ARBA" id="ARBA00009277"/>
    </source>
</evidence>
<proteinExistence type="inferred from homology"/>
<dbReference type="InterPro" id="IPR036397">
    <property type="entry name" value="RNaseH_sf"/>
</dbReference>
<gene>
    <name evidence="5" type="ORF">ESN35_01195</name>
    <name evidence="6" type="ORF">ESN35_01935</name>
</gene>
<dbReference type="NCBIfam" id="NF033546">
    <property type="entry name" value="transpos_IS21"/>
    <property type="match status" value="1"/>
</dbReference>
<dbReference type="PROSITE" id="PS50532">
    <property type="entry name" value="HTH_IS408"/>
    <property type="match status" value="1"/>
</dbReference>
<dbReference type="GO" id="GO:0003676">
    <property type="term" value="F:nucleic acid binding"/>
    <property type="evidence" value="ECO:0007669"/>
    <property type="project" value="InterPro"/>
</dbReference>
<organism evidence="6 7">
    <name type="scientific">Bifidobacterium pullorum subsp. gallinarum</name>
    <dbReference type="NCBI Taxonomy" id="78344"/>
    <lineage>
        <taxon>Bacteria</taxon>
        <taxon>Bacillati</taxon>
        <taxon>Actinomycetota</taxon>
        <taxon>Actinomycetes</taxon>
        <taxon>Bifidobacteriales</taxon>
        <taxon>Bifidobacteriaceae</taxon>
        <taxon>Bifidobacterium</taxon>
    </lineage>
</organism>
<dbReference type="InterPro" id="IPR001584">
    <property type="entry name" value="Integrase_cat-core"/>
</dbReference>
<dbReference type="EMBL" id="CP035464">
    <property type="protein sequence ID" value="QAY32205.1"/>
    <property type="molecule type" value="Genomic_DNA"/>
</dbReference>
<dbReference type="Pfam" id="PF22483">
    <property type="entry name" value="Mu-transpos_C_2"/>
    <property type="match status" value="1"/>
</dbReference>
<evidence type="ECO:0000313" key="7">
    <source>
        <dbReference type="Proteomes" id="UP000293589"/>
    </source>
</evidence>
<feature type="compositionally biased region" description="Basic and acidic residues" evidence="2">
    <location>
        <begin position="498"/>
        <end position="509"/>
    </location>
</feature>
<dbReference type="KEGG" id="bgx:ESN35_01195"/>
<evidence type="ECO:0000313" key="5">
    <source>
        <dbReference type="EMBL" id="QAY32205.1"/>
    </source>
</evidence>
<dbReference type="InterPro" id="IPR054353">
    <property type="entry name" value="IstA-like_C"/>
</dbReference>
<dbReference type="EMBL" id="CP035464">
    <property type="protein sequence ID" value="QAY32337.1"/>
    <property type="molecule type" value="Genomic_DNA"/>
</dbReference>
<dbReference type="InterPro" id="IPR017895">
    <property type="entry name" value="HTH_IS408/IS1162_type"/>
</dbReference>
<dbReference type="InterPro" id="IPR012337">
    <property type="entry name" value="RNaseH-like_sf"/>
</dbReference>
<dbReference type="Proteomes" id="UP000293589">
    <property type="component" value="Chromosome"/>
</dbReference>
<comment type="similarity">
    <text evidence="1">Belongs to the transposase IS21/IS408/IS1162 family.</text>
</comment>
<dbReference type="AlphaFoldDB" id="A0A4P6DT24"/>